<dbReference type="InParanoid" id="A0A6P8YYX5"/>
<organism evidence="2">
    <name type="scientific">Thrips palmi</name>
    <name type="common">Melon thrips</name>
    <dbReference type="NCBI Taxonomy" id="161013"/>
    <lineage>
        <taxon>Eukaryota</taxon>
        <taxon>Metazoa</taxon>
        <taxon>Ecdysozoa</taxon>
        <taxon>Arthropoda</taxon>
        <taxon>Hexapoda</taxon>
        <taxon>Insecta</taxon>
        <taxon>Pterygota</taxon>
        <taxon>Neoptera</taxon>
        <taxon>Paraneoptera</taxon>
        <taxon>Thysanoptera</taxon>
        <taxon>Terebrantia</taxon>
        <taxon>Thripoidea</taxon>
        <taxon>Thripidae</taxon>
        <taxon>Thrips</taxon>
    </lineage>
</organism>
<sequence length="103" mass="11996">MSSPRGILRGEGAVSLKWQRWRWWQLSVSCQCASVWKSVWSCECFCPCVSYFDAYSVFKFWITYLLLPPFATIVYTTSWSGDRGDDDMLLHARRRRPSDLGGE</sequence>
<name>A0A6P8YYX5_THRPL</name>
<accession>A0A6P8YYX5</accession>
<evidence type="ECO:0000313" key="1">
    <source>
        <dbReference type="Proteomes" id="UP000515158"/>
    </source>
</evidence>
<dbReference type="KEGG" id="tpal:117646202"/>
<dbReference type="AlphaFoldDB" id="A0A6P8YYX5"/>
<dbReference type="RefSeq" id="XP_034242900.1">
    <property type="nucleotide sequence ID" value="XM_034387009.1"/>
</dbReference>
<protein>
    <submittedName>
        <fullName evidence="2">Uncharacterized protein LOC117646202</fullName>
    </submittedName>
</protein>
<dbReference type="Proteomes" id="UP000515158">
    <property type="component" value="Unplaced"/>
</dbReference>
<proteinExistence type="predicted"/>
<keyword evidence="1" id="KW-1185">Reference proteome</keyword>
<reference evidence="2" key="1">
    <citation type="submission" date="2025-08" db="UniProtKB">
        <authorList>
            <consortium name="RefSeq"/>
        </authorList>
    </citation>
    <scope>IDENTIFICATION</scope>
    <source>
        <tissue evidence="2">Total insect</tissue>
    </source>
</reference>
<dbReference type="GeneID" id="117646202"/>
<evidence type="ECO:0000313" key="2">
    <source>
        <dbReference type="RefSeq" id="XP_034242900.1"/>
    </source>
</evidence>
<gene>
    <name evidence="2" type="primary">LOC117646202</name>
</gene>